<reference evidence="1 2" key="1">
    <citation type="submission" date="2019-03" db="EMBL/GenBank/DDBJ databases">
        <title>Single cell metagenomics reveals metabolic interactions within the superorganism composed of flagellate Streblomastix strix and complex community of Bacteroidetes bacteria on its surface.</title>
        <authorList>
            <person name="Treitli S.C."/>
            <person name="Kolisko M."/>
            <person name="Husnik F."/>
            <person name="Keeling P."/>
            <person name="Hampl V."/>
        </authorList>
    </citation>
    <scope>NUCLEOTIDE SEQUENCE [LARGE SCALE GENOMIC DNA]</scope>
    <source>
        <strain evidence="1">ST1C</strain>
    </source>
</reference>
<evidence type="ECO:0000313" key="2">
    <source>
        <dbReference type="Proteomes" id="UP000324800"/>
    </source>
</evidence>
<name>A0A5J4U8F6_9EUKA</name>
<comment type="caution">
    <text evidence="1">The sequence shown here is derived from an EMBL/GenBank/DDBJ whole genome shotgun (WGS) entry which is preliminary data.</text>
</comment>
<proteinExistence type="predicted"/>
<organism evidence="1 2">
    <name type="scientific">Streblomastix strix</name>
    <dbReference type="NCBI Taxonomy" id="222440"/>
    <lineage>
        <taxon>Eukaryota</taxon>
        <taxon>Metamonada</taxon>
        <taxon>Preaxostyla</taxon>
        <taxon>Oxymonadida</taxon>
        <taxon>Streblomastigidae</taxon>
        <taxon>Streblomastix</taxon>
    </lineage>
</organism>
<dbReference type="Proteomes" id="UP000324800">
    <property type="component" value="Unassembled WGS sequence"/>
</dbReference>
<accession>A0A5J4U8F6</accession>
<dbReference type="EMBL" id="SNRW01019097">
    <property type="protein sequence ID" value="KAA6366689.1"/>
    <property type="molecule type" value="Genomic_DNA"/>
</dbReference>
<sequence length="146" mass="16771">MHKFFNILAKFPAPRRAQTTNSKEVNISLQIIDIDVNFKYIWVIRGTCSINRTWNLIFKIPGAGDTQSLRFTGRYLYIQSQIPRKAQSANSLVLEVYMNDNSIHKFIFGSLYNTSKTSGNSIYLPFEIRGGSLSQIQSQLKLLYLQ</sequence>
<dbReference type="AlphaFoldDB" id="A0A5J4U8F6"/>
<evidence type="ECO:0000313" key="1">
    <source>
        <dbReference type="EMBL" id="KAA6366689.1"/>
    </source>
</evidence>
<gene>
    <name evidence="1" type="ORF">EZS28_037784</name>
</gene>
<protein>
    <submittedName>
        <fullName evidence="1">Uncharacterized protein</fullName>
    </submittedName>
</protein>